<dbReference type="RefSeq" id="WP_076713323.1">
    <property type="nucleotide sequence ID" value="NZ_MOEN01000025.1"/>
</dbReference>
<evidence type="ECO:0000313" key="2">
    <source>
        <dbReference type="Proteomes" id="UP000187408"/>
    </source>
</evidence>
<dbReference type="Proteomes" id="UP000187408">
    <property type="component" value="Unassembled WGS sequence"/>
</dbReference>
<keyword evidence="2" id="KW-1185">Reference proteome</keyword>
<sequence length="274" mass="31404">MKSNFLIASEIKDKFCYKAKEKGVEKNVRYFIFEDLLDTGELLIGKKFEVNEFSFITYFLLKKSRNIFRKWDENYLGCFAGFKSGTEMLFEDFSFKIKDFSNFTLLTEAVEVKSGNIYLFTLTNICDLPRALKWEVPVKVAIFADGVAEKVEEPTSPIEDSYVIRLLKLALKGHGKAINRLEKVLNIDNASLLLKNIRRNPETFFKSAILHISKDRYIIIGRVVSSAAINLNNQQLFSTILETEGINLTILLKNKISRGKRIKLTGQMVGYYCG</sequence>
<accession>A0A1R1MK51</accession>
<protein>
    <submittedName>
        <fullName evidence="1">Uncharacterized protein</fullName>
    </submittedName>
</protein>
<organism evidence="1 2">
    <name type="scientific">Desulfurobacterium indicum</name>
    <dbReference type="NCBI Taxonomy" id="1914305"/>
    <lineage>
        <taxon>Bacteria</taxon>
        <taxon>Pseudomonadati</taxon>
        <taxon>Aquificota</taxon>
        <taxon>Aquificia</taxon>
        <taxon>Desulfurobacteriales</taxon>
        <taxon>Desulfurobacteriaceae</taxon>
        <taxon>Desulfurobacterium</taxon>
    </lineage>
</organism>
<dbReference type="AlphaFoldDB" id="A0A1R1MK51"/>
<dbReference type="STRING" id="1914305.BLW93_06670"/>
<reference evidence="1 2" key="1">
    <citation type="submission" date="2016-10" db="EMBL/GenBank/DDBJ databases">
        <title>Genome sequence of a sulfur-reducing bacterium Desulfurobacterium indicum K6013.</title>
        <authorList>
            <person name="Cao J."/>
            <person name="Shao Z."/>
            <person name="Alain K."/>
            <person name="Jebbar M."/>
        </authorList>
    </citation>
    <scope>NUCLEOTIDE SEQUENCE [LARGE SCALE GENOMIC DNA]</scope>
    <source>
        <strain evidence="1 2">K6013</strain>
    </source>
</reference>
<dbReference type="EMBL" id="MOEN01000025">
    <property type="protein sequence ID" value="OMH40181.1"/>
    <property type="molecule type" value="Genomic_DNA"/>
</dbReference>
<name>A0A1R1MK51_9BACT</name>
<proteinExistence type="predicted"/>
<gene>
    <name evidence="1" type="ORF">BLW93_06670</name>
</gene>
<comment type="caution">
    <text evidence="1">The sequence shown here is derived from an EMBL/GenBank/DDBJ whole genome shotgun (WGS) entry which is preliminary data.</text>
</comment>
<evidence type="ECO:0000313" key="1">
    <source>
        <dbReference type="EMBL" id="OMH40181.1"/>
    </source>
</evidence>
<dbReference type="OrthoDB" id="12936at2"/>